<evidence type="ECO:0000256" key="3">
    <source>
        <dbReference type="ARBA" id="ARBA00023163"/>
    </source>
</evidence>
<dbReference type="PROSITE" id="PS50048">
    <property type="entry name" value="ZN2_CY6_FUNGAL_2"/>
    <property type="match status" value="1"/>
</dbReference>
<evidence type="ECO:0000256" key="1">
    <source>
        <dbReference type="ARBA" id="ARBA00023015"/>
    </source>
</evidence>
<dbReference type="OrthoDB" id="4937900at2759"/>
<keyword evidence="4" id="KW-0539">Nucleus</keyword>
<dbReference type="CDD" id="cd00067">
    <property type="entry name" value="GAL4"/>
    <property type="match status" value="1"/>
</dbReference>
<reference evidence="7" key="1">
    <citation type="submission" date="2021-01" db="EMBL/GenBank/DDBJ databases">
        <authorList>
            <consortium name="Aspergillus puulaauensis MK2 genome sequencing consortium"/>
            <person name="Kazuki M."/>
            <person name="Futagami T."/>
        </authorList>
    </citation>
    <scope>NUCLEOTIDE SEQUENCE</scope>
    <source>
        <strain evidence="7">MK2</strain>
    </source>
</reference>
<dbReference type="GO" id="GO:0008270">
    <property type="term" value="F:zinc ion binding"/>
    <property type="evidence" value="ECO:0007669"/>
    <property type="project" value="InterPro"/>
</dbReference>
<dbReference type="Gene3D" id="4.10.240.10">
    <property type="entry name" value="Zn(2)-C6 fungal-type DNA-binding domain"/>
    <property type="match status" value="1"/>
</dbReference>
<dbReference type="GO" id="GO:0003677">
    <property type="term" value="F:DNA binding"/>
    <property type="evidence" value="ECO:0007669"/>
    <property type="project" value="UniProtKB-KW"/>
</dbReference>
<dbReference type="InterPro" id="IPR036864">
    <property type="entry name" value="Zn2-C6_fun-type_DNA-bd_sf"/>
</dbReference>
<keyword evidence="1" id="KW-0805">Transcription regulation</keyword>
<gene>
    <name evidence="7" type="ORF">APUU_60923A</name>
</gene>
<dbReference type="PANTHER" id="PTHR47784:SF4">
    <property type="entry name" value="ZN(II)2CYS6 TRANSCRIPTION FACTOR (EUROFUNG)"/>
    <property type="match status" value="1"/>
</dbReference>
<dbReference type="SUPFAM" id="SSF57701">
    <property type="entry name" value="Zn2/Cys6 DNA-binding domain"/>
    <property type="match status" value="1"/>
</dbReference>
<name>A0A7R7XUD2_9EURO</name>
<dbReference type="Proteomes" id="UP000654913">
    <property type="component" value="Chromosome 6"/>
</dbReference>
<dbReference type="PROSITE" id="PS00463">
    <property type="entry name" value="ZN2_CY6_FUNGAL_1"/>
    <property type="match status" value="1"/>
</dbReference>
<keyword evidence="8" id="KW-1185">Reference proteome</keyword>
<dbReference type="AlphaFoldDB" id="A0A7R7XUD2"/>
<dbReference type="SMART" id="SM00066">
    <property type="entry name" value="GAL4"/>
    <property type="match status" value="1"/>
</dbReference>
<dbReference type="KEGG" id="apuu:APUU_60923A"/>
<accession>A0A7R7XUD2</accession>
<dbReference type="InterPro" id="IPR053157">
    <property type="entry name" value="Sterol_Uptake_Regulator"/>
</dbReference>
<dbReference type="PANTHER" id="PTHR47784">
    <property type="entry name" value="STEROL UPTAKE CONTROL PROTEIN 2"/>
    <property type="match status" value="1"/>
</dbReference>
<evidence type="ECO:0000313" key="7">
    <source>
        <dbReference type="EMBL" id="BCS27875.1"/>
    </source>
</evidence>
<sequence>MVRRAHRKSRNGCLECKRRHVKCDEKRPVCSNCISSERDCEYGTRLLTATPVRPLTVSPVPDTPRSSASAGSPSLCDDQPVNMLHVELFHNLYTKTHHSFDPTGSLPWLPELLSQSITTPYLVNELLAFSALHLSTQRPDRRTFYHFHAAQLQTHALAIFNETNPEVTQETCLPLFLFSSVLGIHMLCDTLIYRENNLDTFIPRFAHYLRLHHGSRTIIGQAWKLLKDSILKPVFDTGMSLYRSGPLGAGYRKLLDLVVAANLGSEPTAIYRQAIESLQACTNVVDIADRETHVHHVAINGVIAWPVLIKLEFSELLEQSRPEALVILAHYAVLLHRFRETWLFADSGRFLIQEIGRCLGEEWEEWLAWPNAQCHDT</sequence>
<dbReference type="GeneID" id="64977880"/>
<dbReference type="InterPro" id="IPR001138">
    <property type="entry name" value="Zn2Cys6_DnaBD"/>
</dbReference>
<feature type="region of interest" description="Disordered" evidence="5">
    <location>
        <begin position="53"/>
        <end position="74"/>
    </location>
</feature>
<reference evidence="7" key="2">
    <citation type="submission" date="2021-02" db="EMBL/GenBank/DDBJ databases">
        <title>Aspergillus puulaauensis MK2 genome sequence.</title>
        <authorList>
            <person name="Futagami T."/>
            <person name="Mori K."/>
            <person name="Kadooka C."/>
            <person name="Tanaka T."/>
        </authorList>
    </citation>
    <scope>NUCLEOTIDE SEQUENCE</scope>
    <source>
        <strain evidence="7">MK2</strain>
    </source>
</reference>
<evidence type="ECO:0000256" key="2">
    <source>
        <dbReference type="ARBA" id="ARBA00023125"/>
    </source>
</evidence>
<keyword evidence="2" id="KW-0238">DNA-binding</keyword>
<evidence type="ECO:0000256" key="4">
    <source>
        <dbReference type="ARBA" id="ARBA00023242"/>
    </source>
</evidence>
<dbReference type="GO" id="GO:0001228">
    <property type="term" value="F:DNA-binding transcription activator activity, RNA polymerase II-specific"/>
    <property type="evidence" value="ECO:0007669"/>
    <property type="project" value="TreeGrafter"/>
</dbReference>
<proteinExistence type="predicted"/>
<feature type="domain" description="Zn(2)-C6 fungal-type" evidence="6">
    <location>
        <begin position="12"/>
        <end position="42"/>
    </location>
</feature>
<evidence type="ECO:0000313" key="8">
    <source>
        <dbReference type="Proteomes" id="UP000654913"/>
    </source>
</evidence>
<dbReference type="EMBL" id="AP024448">
    <property type="protein sequence ID" value="BCS27875.1"/>
    <property type="molecule type" value="Genomic_DNA"/>
</dbReference>
<dbReference type="RefSeq" id="XP_041560069.1">
    <property type="nucleotide sequence ID" value="XM_041694217.1"/>
</dbReference>
<evidence type="ECO:0000259" key="6">
    <source>
        <dbReference type="PROSITE" id="PS50048"/>
    </source>
</evidence>
<evidence type="ECO:0000256" key="5">
    <source>
        <dbReference type="SAM" id="MobiDB-lite"/>
    </source>
</evidence>
<keyword evidence="3" id="KW-0804">Transcription</keyword>
<organism evidence="7 8">
    <name type="scientific">Aspergillus puulaauensis</name>
    <dbReference type="NCBI Taxonomy" id="1220207"/>
    <lineage>
        <taxon>Eukaryota</taxon>
        <taxon>Fungi</taxon>
        <taxon>Dikarya</taxon>
        <taxon>Ascomycota</taxon>
        <taxon>Pezizomycotina</taxon>
        <taxon>Eurotiomycetes</taxon>
        <taxon>Eurotiomycetidae</taxon>
        <taxon>Eurotiales</taxon>
        <taxon>Aspergillaceae</taxon>
        <taxon>Aspergillus</taxon>
    </lineage>
</organism>
<protein>
    <recommendedName>
        <fullName evidence="6">Zn(2)-C6 fungal-type domain-containing protein</fullName>
    </recommendedName>
</protein>
<dbReference type="Pfam" id="PF00172">
    <property type="entry name" value="Zn_clus"/>
    <property type="match status" value="1"/>
</dbReference>